<dbReference type="InterPro" id="IPR032807">
    <property type="entry name" value="GNVR"/>
</dbReference>
<evidence type="ECO:0000256" key="4">
    <source>
        <dbReference type="ARBA" id="ARBA00011903"/>
    </source>
</evidence>
<comment type="similarity">
    <text evidence="3">Belongs to the etk/wzc family.</text>
</comment>
<feature type="domain" description="AAA" evidence="18">
    <location>
        <begin position="569"/>
        <end position="702"/>
    </location>
</feature>
<dbReference type="NCBIfam" id="TIGR01007">
    <property type="entry name" value="eps_fam"/>
    <property type="match status" value="1"/>
</dbReference>
<evidence type="ECO:0000256" key="10">
    <source>
        <dbReference type="ARBA" id="ARBA00022777"/>
    </source>
</evidence>
<evidence type="ECO:0000256" key="16">
    <source>
        <dbReference type="SAM" id="Phobius"/>
    </source>
</evidence>
<proteinExistence type="inferred from homology"/>
<keyword evidence="9" id="KW-0547">Nucleotide-binding</keyword>
<keyword evidence="5" id="KW-1003">Cell membrane</keyword>
<evidence type="ECO:0000256" key="5">
    <source>
        <dbReference type="ARBA" id="ARBA00022475"/>
    </source>
</evidence>
<evidence type="ECO:0000313" key="21">
    <source>
        <dbReference type="Proteomes" id="UP001430290"/>
    </source>
</evidence>
<dbReference type="Pfam" id="PF13807">
    <property type="entry name" value="GNVR"/>
    <property type="match status" value="1"/>
</dbReference>
<dbReference type="EMBL" id="JAIQDJ010000002">
    <property type="protein sequence ID" value="MBZ4186186.1"/>
    <property type="molecule type" value="Genomic_DNA"/>
</dbReference>
<feature type="domain" description="Tyrosine-protein kinase G-rich" evidence="19">
    <location>
        <begin position="425"/>
        <end position="495"/>
    </location>
</feature>
<evidence type="ECO:0000256" key="12">
    <source>
        <dbReference type="ARBA" id="ARBA00022989"/>
    </source>
</evidence>
<keyword evidence="13 16" id="KW-0472">Membrane</keyword>
<accession>A0ABS7TE90</accession>
<evidence type="ECO:0000256" key="6">
    <source>
        <dbReference type="ARBA" id="ARBA00022519"/>
    </source>
</evidence>
<dbReference type="InterPro" id="IPR050445">
    <property type="entry name" value="Bact_polysacc_biosynth/exp"/>
</dbReference>
<evidence type="ECO:0000259" key="19">
    <source>
        <dbReference type="Pfam" id="PF13807"/>
    </source>
</evidence>
<reference evidence="20" key="1">
    <citation type="submission" date="2021-09" db="EMBL/GenBank/DDBJ databases">
        <authorList>
            <person name="Wu T."/>
            <person name="Guo S.Z."/>
        </authorList>
    </citation>
    <scope>NUCLEOTIDE SEQUENCE</scope>
    <source>
        <strain evidence="20">RSS-23</strain>
    </source>
</reference>
<dbReference type="Proteomes" id="UP001430290">
    <property type="component" value="Unassembled WGS sequence"/>
</dbReference>
<evidence type="ECO:0000256" key="9">
    <source>
        <dbReference type="ARBA" id="ARBA00022741"/>
    </source>
</evidence>
<name>A0ABS7TE90_9GAMM</name>
<keyword evidence="12 16" id="KW-1133">Transmembrane helix</keyword>
<evidence type="ECO:0000256" key="7">
    <source>
        <dbReference type="ARBA" id="ARBA00022679"/>
    </source>
</evidence>
<dbReference type="InterPro" id="IPR027417">
    <property type="entry name" value="P-loop_NTPase"/>
</dbReference>
<keyword evidence="14" id="KW-0829">Tyrosine-protein kinase</keyword>
<dbReference type="PANTHER" id="PTHR32309:SF13">
    <property type="entry name" value="FERRIC ENTEROBACTIN TRANSPORT PROTEIN FEPE"/>
    <property type="match status" value="1"/>
</dbReference>
<dbReference type="InterPro" id="IPR005702">
    <property type="entry name" value="Wzc-like_C"/>
</dbReference>
<keyword evidence="6" id="KW-0997">Cell inner membrane</keyword>
<dbReference type="Pfam" id="PF02706">
    <property type="entry name" value="Wzz"/>
    <property type="match status" value="1"/>
</dbReference>
<evidence type="ECO:0000313" key="20">
    <source>
        <dbReference type="EMBL" id="MBZ4186186.1"/>
    </source>
</evidence>
<evidence type="ECO:0000256" key="14">
    <source>
        <dbReference type="ARBA" id="ARBA00023137"/>
    </source>
</evidence>
<keyword evidence="8 16" id="KW-0812">Transmembrane</keyword>
<keyword evidence="10" id="KW-0418">Kinase</keyword>
<evidence type="ECO:0000256" key="2">
    <source>
        <dbReference type="ARBA" id="ARBA00007316"/>
    </source>
</evidence>
<dbReference type="EC" id="2.7.10.2" evidence="4"/>
<comment type="similarity">
    <text evidence="2">Belongs to the CpsD/CapB family.</text>
</comment>
<protein>
    <recommendedName>
        <fullName evidence="4">non-specific protein-tyrosine kinase</fullName>
        <ecNumber evidence="4">2.7.10.2</ecNumber>
    </recommendedName>
</protein>
<feature type="transmembrane region" description="Helical" evidence="16">
    <location>
        <begin position="65"/>
        <end position="88"/>
    </location>
</feature>
<evidence type="ECO:0000256" key="8">
    <source>
        <dbReference type="ARBA" id="ARBA00022692"/>
    </source>
</evidence>
<evidence type="ECO:0000256" key="1">
    <source>
        <dbReference type="ARBA" id="ARBA00004429"/>
    </source>
</evidence>
<evidence type="ECO:0000259" key="18">
    <source>
        <dbReference type="Pfam" id="PF13614"/>
    </source>
</evidence>
<dbReference type="Gene3D" id="3.40.50.300">
    <property type="entry name" value="P-loop containing nucleotide triphosphate hydrolases"/>
    <property type="match status" value="1"/>
</dbReference>
<comment type="subcellular location">
    <subcellularLocation>
        <location evidence="1">Cell inner membrane</location>
        <topology evidence="1">Multi-pass membrane protein</topology>
    </subcellularLocation>
</comment>
<evidence type="ECO:0000256" key="13">
    <source>
        <dbReference type="ARBA" id="ARBA00023136"/>
    </source>
</evidence>
<feature type="domain" description="Polysaccharide chain length determinant N-terminal" evidence="17">
    <location>
        <begin position="48"/>
        <end position="143"/>
    </location>
</feature>
<dbReference type="InterPro" id="IPR025669">
    <property type="entry name" value="AAA_dom"/>
</dbReference>
<comment type="caution">
    <text evidence="20">The sequence shown here is derived from an EMBL/GenBank/DDBJ whole genome shotgun (WGS) entry which is preliminary data.</text>
</comment>
<keyword evidence="7 20" id="KW-0808">Transferase</keyword>
<dbReference type="RefSeq" id="WP_223628493.1">
    <property type="nucleotide sequence ID" value="NZ_JAIQDJ010000002.1"/>
</dbReference>
<dbReference type="GO" id="GO:0004715">
    <property type="term" value="F:non-membrane spanning protein tyrosine kinase activity"/>
    <property type="evidence" value="ECO:0007669"/>
    <property type="project" value="UniProtKB-EC"/>
</dbReference>
<evidence type="ECO:0000256" key="11">
    <source>
        <dbReference type="ARBA" id="ARBA00022840"/>
    </source>
</evidence>
<gene>
    <name evidence="20" type="ORF">K7B09_07610</name>
</gene>
<comment type="catalytic activity">
    <reaction evidence="15">
        <text>L-tyrosyl-[protein] + ATP = O-phospho-L-tyrosyl-[protein] + ADP + H(+)</text>
        <dbReference type="Rhea" id="RHEA:10596"/>
        <dbReference type="Rhea" id="RHEA-COMP:10136"/>
        <dbReference type="Rhea" id="RHEA-COMP:20101"/>
        <dbReference type="ChEBI" id="CHEBI:15378"/>
        <dbReference type="ChEBI" id="CHEBI:30616"/>
        <dbReference type="ChEBI" id="CHEBI:46858"/>
        <dbReference type="ChEBI" id="CHEBI:61978"/>
        <dbReference type="ChEBI" id="CHEBI:456216"/>
        <dbReference type="EC" id="2.7.10.2"/>
    </reaction>
</comment>
<keyword evidence="21" id="KW-1185">Reference proteome</keyword>
<dbReference type="SUPFAM" id="SSF52540">
    <property type="entry name" value="P-loop containing nucleoside triphosphate hydrolases"/>
    <property type="match status" value="1"/>
</dbReference>
<evidence type="ECO:0000256" key="3">
    <source>
        <dbReference type="ARBA" id="ARBA00008883"/>
    </source>
</evidence>
<keyword evidence="11" id="KW-0067">ATP-binding</keyword>
<dbReference type="CDD" id="cd05387">
    <property type="entry name" value="BY-kinase"/>
    <property type="match status" value="1"/>
</dbReference>
<dbReference type="Pfam" id="PF13614">
    <property type="entry name" value="AAA_31"/>
    <property type="match status" value="1"/>
</dbReference>
<sequence length="763" mass="82693">MPHDRLPTPSADAGQQLQSSVAYPALPQRGASALLVHELQQSDRRDEDEIDLLAYWHILVKRRRLIASILIAVVALALLATLLATPIYRASAVLQIEKQSSQVIQVDGIQPGSDLGGWDPDFLQTQIELIKSRSLSERVASELHMDQAAMDRLYAPGWLDRMLALLQPKSRQATSGKADKPANQAKDLLKSASGIVAGGLSVDPVRNSKLVVINFDSPSAQFSARAANALADGFIAAGLERRFGASSYAKTYLEDQLKLTKARLEESERKLVLFAQQENLVDTGDKGQSLAVQNLTQLNAALATAQDQRIRAQARWQQASGGAMPADMIGNSNIRNLQQQKGALQAQYQLKLQTFKPDYPDMRQLKSQVDELDRQIGQEIGGVRASVKAEYDAAAKQEQMLMGQIAALRTQALDVDGRSIQYNILKREVDTNRQLYDGLLQRYKEVGVAGDVRSNNISIIDRAEVPDGRFKPSLIRNLALGVLLGAMLGVLIAFLLEFLDDTLKTPEDIEQKLKMPVLGVVPKLGPKESMAAVASNPQSSFSEAYRSVRTALQFATDHGVPKTLLISSSGPGEGKSTTAQALARNLTQLGKRVMLVDADLRNPSLHKAFGLRAEHGLSSLLSGACSFADVVQPSGEERLDLILAGPLPPNPAELLSGTKLISLLTVASERYDHVIVDGPPVLGLADAPILANSVDSTLLMISSGKTKSGAAQAALKRLLTARARIVGCLLTKYDARTAGYGYGYGYQYESYYAYGNKPRLTKG</sequence>
<organism evidence="20 21">
    <name type="scientific">Thermomonas beijingensis</name>
    <dbReference type="NCBI Taxonomy" id="2872701"/>
    <lineage>
        <taxon>Bacteria</taxon>
        <taxon>Pseudomonadati</taxon>
        <taxon>Pseudomonadota</taxon>
        <taxon>Gammaproteobacteria</taxon>
        <taxon>Lysobacterales</taxon>
        <taxon>Lysobacteraceae</taxon>
        <taxon>Thermomonas</taxon>
    </lineage>
</organism>
<dbReference type="PANTHER" id="PTHR32309">
    <property type="entry name" value="TYROSINE-PROTEIN KINASE"/>
    <property type="match status" value="1"/>
</dbReference>
<evidence type="ECO:0000256" key="15">
    <source>
        <dbReference type="ARBA" id="ARBA00051245"/>
    </source>
</evidence>
<evidence type="ECO:0000259" key="17">
    <source>
        <dbReference type="Pfam" id="PF02706"/>
    </source>
</evidence>
<feature type="transmembrane region" description="Helical" evidence="16">
    <location>
        <begin position="478"/>
        <end position="499"/>
    </location>
</feature>
<dbReference type="InterPro" id="IPR003856">
    <property type="entry name" value="LPS_length_determ_N"/>
</dbReference>